<evidence type="ECO:0000256" key="5">
    <source>
        <dbReference type="ARBA" id="ARBA00022692"/>
    </source>
</evidence>
<evidence type="ECO:0000256" key="7">
    <source>
        <dbReference type="ARBA" id="ARBA00022801"/>
    </source>
</evidence>
<keyword evidence="9 12" id="KW-1133">Transmembrane helix</keyword>
<keyword evidence="4" id="KW-0645">Protease</keyword>
<keyword evidence="10" id="KW-0482">Metalloprotease</keyword>
<dbReference type="STRING" id="1387353.BSF38_04692"/>
<feature type="transmembrane region" description="Helical" evidence="12">
    <location>
        <begin position="95"/>
        <end position="122"/>
    </location>
</feature>
<organism evidence="14 15">
    <name type="scientific">Paludisphaera borealis</name>
    <dbReference type="NCBI Taxonomy" id="1387353"/>
    <lineage>
        <taxon>Bacteria</taxon>
        <taxon>Pseudomonadati</taxon>
        <taxon>Planctomycetota</taxon>
        <taxon>Planctomycetia</taxon>
        <taxon>Isosphaerales</taxon>
        <taxon>Isosphaeraceae</taxon>
        <taxon>Paludisphaera</taxon>
    </lineage>
</organism>
<dbReference type="PANTHER" id="PTHR39188">
    <property type="entry name" value="MEMBRANE-ASSOCIATED ZINC METALLOPROTEASE M50B"/>
    <property type="match status" value="1"/>
</dbReference>
<evidence type="ECO:0000256" key="1">
    <source>
        <dbReference type="ARBA" id="ARBA00001947"/>
    </source>
</evidence>
<evidence type="ECO:0000256" key="11">
    <source>
        <dbReference type="ARBA" id="ARBA00023136"/>
    </source>
</evidence>
<dbReference type="GO" id="GO:0046872">
    <property type="term" value="F:metal ion binding"/>
    <property type="evidence" value="ECO:0007669"/>
    <property type="project" value="UniProtKB-KW"/>
</dbReference>
<keyword evidence="5 12" id="KW-0812">Transmembrane</keyword>
<dbReference type="AlphaFoldDB" id="A0A1U7CW32"/>
<comment type="subcellular location">
    <subcellularLocation>
        <location evidence="2">Membrane</location>
        <topology evidence="2">Multi-pass membrane protein</topology>
    </subcellularLocation>
</comment>
<comment type="cofactor">
    <cofactor evidence="1">
        <name>Zn(2+)</name>
        <dbReference type="ChEBI" id="CHEBI:29105"/>
    </cofactor>
</comment>
<evidence type="ECO:0000256" key="6">
    <source>
        <dbReference type="ARBA" id="ARBA00022723"/>
    </source>
</evidence>
<evidence type="ECO:0000256" key="10">
    <source>
        <dbReference type="ARBA" id="ARBA00023049"/>
    </source>
</evidence>
<dbReference type="GO" id="GO:0008237">
    <property type="term" value="F:metallopeptidase activity"/>
    <property type="evidence" value="ECO:0007669"/>
    <property type="project" value="UniProtKB-KW"/>
</dbReference>
<dbReference type="GO" id="GO:0016020">
    <property type="term" value="C:membrane"/>
    <property type="evidence" value="ECO:0007669"/>
    <property type="project" value="UniProtKB-SubCell"/>
</dbReference>
<dbReference type="Pfam" id="PF02163">
    <property type="entry name" value="Peptidase_M50"/>
    <property type="match status" value="1"/>
</dbReference>
<gene>
    <name evidence="14" type="ORF">BSF38_04692</name>
</gene>
<evidence type="ECO:0000313" key="15">
    <source>
        <dbReference type="Proteomes" id="UP000186309"/>
    </source>
</evidence>
<keyword evidence="15" id="KW-1185">Reference proteome</keyword>
<dbReference type="EMBL" id="CP019082">
    <property type="protein sequence ID" value="APW63131.1"/>
    <property type="molecule type" value="Genomic_DNA"/>
</dbReference>
<sequence>MLGTSTTPYDLRFRLLGIPVRVHPMFWLVSAILGWQDQHFERVVLWVGCVFLSILVHEFGHGLTSKHFRDAPWILLYSMGGLCYSERQGTKGQRLAVILAGPGAGFLLFLVTLVVWTILLGISPREHLALILFLIVGVKPDPVALLNAFGKFGLGETGMMFWAYYFLIRINLLWTFVNLLPIWPLDGGQASQIISSVVDPRNGVRRNHILSLVTAGILAVIAGVRTSDLFLTFFFGMFAYLNFQVLQSMHDARSLGVGDDDWWRR</sequence>
<keyword evidence="6" id="KW-0479">Metal-binding</keyword>
<feature type="transmembrane region" description="Helical" evidence="12">
    <location>
        <begin position="161"/>
        <end position="183"/>
    </location>
</feature>
<dbReference type="GO" id="GO:0006508">
    <property type="term" value="P:proteolysis"/>
    <property type="evidence" value="ECO:0007669"/>
    <property type="project" value="UniProtKB-KW"/>
</dbReference>
<dbReference type="PANTHER" id="PTHR39188:SF3">
    <property type="entry name" value="STAGE IV SPORULATION PROTEIN FB"/>
    <property type="match status" value="1"/>
</dbReference>
<evidence type="ECO:0000259" key="13">
    <source>
        <dbReference type="Pfam" id="PF02163"/>
    </source>
</evidence>
<dbReference type="KEGG" id="pbor:BSF38_04692"/>
<name>A0A1U7CW32_9BACT</name>
<evidence type="ECO:0000313" key="14">
    <source>
        <dbReference type="EMBL" id="APW63131.1"/>
    </source>
</evidence>
<evidence type="ECO:0000256" key="8">
    <source>
        <dbReference type="ARBA" id="ARBA00022833"/>
    </source>
</evidence>
<reference evidence="15" key="1">
    <citation type="submission" date="2016-12" db="EMBL/GenBank/DDBJ databases">
        <title>Comparative genomics of four Isosphaeraceae planctomycetes: a common pool of plasmids and glycoside hydrolase genes.</title>
        <authorList>
            <person name="Ivanova A."/>
        </authorList>
    </citation>
    <scope>NUCLEOTIDE SEQUENCE [LARGE SCALE GENOMIC DNA]</scope>
    <source>
        <strain evidence="15">PX4</strain>
    </source>
</reference>
<dbReference type="RefSeq" id="WP_076349527.1">
    <property type="nucleotide sequence ID" value="NZ_CP019082.1"/>
</dbReference>
<feature type="transmembrane region" description="Helical" evidence="12">
    <location>
        <begin position="128"/>
        <end position="149"/>
    </location>
</feature>
<evidence type="ECO:0000256" key="2">
    <source>
        <dbReference type="ARBA" id="ARBA00004141"/>
    </source>
</evidence>
<dbReference type="InterPro" id="IPR008915">
    <property type="entry name" value="Peptidase_M50"/>
</dbReference>
<evidence type="ECO:0000256" key="12">
    <source>
        <dbReference type="SAM" id="Phobius"/>
    </source>
</evidence>
<feature type="transmembrane region" description="Helical" evidence="12">
    <location>
        <begin position="209"/>
        <end position="241"/>
    </location>
</feature>
<evidence type="ECO:0000256" key="9">
    <source>
        <dbReference type="ARBA" id="ARBA00022989"/>
    </source>
</evidence>
<feature type="domain" description="Peptidase M50" evidence="13">
    <location>
        <begin position="49"/>
        <end position="202"/>
    </location>
</feature>
<keyword evidence="11 12" id="KW-0472">Membrane</keyword>
<comment type="similarity">
    <text evidence="3">Belongs to the peptidase M50B family.</text>
</comment>
<accession>A0A1U7CW32</accession>
<protein>
    <recommendedName>
        <fullName evidence="13">Peptidase M50 domain-containing protein</fullName>
    </recommendedName>
</protein>
<evidence type="ECO:0000256" key="3">
    <source>
        <dbReference type="ARBA" id="ARBA00007931"/>
    </source>
</evidence>
<dbReference type="Proteomes" id="UP000186309">
    <property type="component" value="Chromosome"/>
</dbReference>
<keyword evidence="8" id="KW-0862">Zinc</keyword>
<proteinExistence type="inferred from homology"/>
<keyword evidence="7" id="KW-0378">Hydrolase</keyword>
<feature type="transmembrane region" description="Helical" evidence="12">
    <location>
        <begin position="43"/>
        <end position="60"/>
    </location>
</feature>
<evidence type="ECO:0000256" key="4">
    <source>
        <dbReference type="ARBA" id="ARBA00022670"/>
    </source>
</evidence>